<evidence type="ECO:0000256" key="3">
    <source>
        <dbReference type="ARBA" id="ARBA00023163"/>
    </source>
</evidence>
<evidence type="ECO:0000313" key="9">
    <source>
        <dbReference type="Proteomes" id="UP000504638"/>
    </source>
</evidence>
<dbReference type="Gene3D" id="1.10.20.10">
    <property type="entry name" value="Histone, subunit A"/>
    <property type="match status" value="1"/>
</dbReference>
<evidence type="ECO:0000313" key="8">
    <source>
        <dbReference type="EMBL" id="KAF1814497.1"/>
    </source>
</evidence>
<feature type="region of interest" description="Disordered" evidence="7">
    <location>
        <begin position="109"/>
        <end position="129"/>
    </location>
</feature>
<proteinExistence type="inferred from homology"/>
<name>A0A6G1G8U8_9PEZI</name>
<dbReference type="InterPro" id="IPR009072">
    <property type="entry name" value="Histone-fold"/>
</dbReference>
<dbReference type="CDD" id="cd07978">
    <property type="entry name" value="HFD_TAF13"/>
    <property type="match status" value="1"/>
</dbReference>
<sequence length="129" mass="14986">MEPRMRPRHKGQQFPVADLEAYLYAFGDDRNPLPETVKVLDEIIVDYVIETCHAAALCASYSRRSKIKVDDFKFALRRDPKKLGRVVELLNKQKDLQREKRLFDVDEGKLGKGEGKKEDRAAKRVKVER</sequence>
<keyword evidence="3" id="KW-0804">Transcription</keyword>
<keyword evidence="4" id="KW-0539">Nucleus</keyword>
<dbReference type="SUPFAM" id="SSF47113">
    <property type="entry name" value="Histone-fold"/>
    <property type="match status" value="1"/>
</dbReference>
<dbReference type="Proteomes" id="UP000504638">
    <property type="component" value="Unplaced"/>
</dbReference>
<keyword evidence="9" id="KW-1185">Reference proteome</keyword>
<reference evidence="8 10" key="1">
    <citation type="submission" date="2020-01" db="EMBL/GenBank/DDBJ databases">
        <authorList>
            <consortium name="DOE Joint Genome Institute"/>
            <person name="Haridas S."/>
            <person name="Albert R."/>
            <person name="Binder M."/>
            <person name="Bloem J."/>
            <person name="Labutti K."/>
            <person name="Salamov A."/>
            <person name="Andreopoulos B."/>
            <person name="Baker S.E."/>
            <person name="Barry K."/>
            <person name="Bills G."/>
            <person name="Bluhm B.H."/>
            <person name="Cannon C."/>
            <person name="Castanera R."/>
            <person name="Culley D.E."/>
            <person name="Daum C."/>
            <person name="Ezra D."/>
            <person name="Gonzalez J.B."/>
            <person name="Henrissat B."/>
            <person name="Kuo A."/>
            <person name="Liang C."/>
            <person name="Lipzen A."/>
            <person name="Lutzoni F."/>
            <person name="Magnuson J."/>
            <person name="Mondo S."/>
            <person name="Nolan M."/>
            <person name="Ohm R."/>
            <person name="Pangilinan J."/>
            <person name="Park H.-J."/>
            <person name="Ramirez L."/>
            <person name="Alfaro M."/>
            <person name="Sun H."/>
            <person name="Tritt A."/>
            <person name="Yoshinaga Y."/>
            <person name="Zwiers L.-H."/>
            <person name="Turgeon B.G."/>
            <person name="Goodwin S.B."/>
            <person name="Spatafora J.W."/>
            <person name="Crous P.W."/>
            <person name="Grigoriev I.V."/>
        </authorList>
    </citation>
    <scope>NUCLEOTIDE SEQUENCE</scope>
    <source>
        <strain evidence="8 10">CBS 781.70</strain>
    </source>
</reference>
<evidence type="ECO:0000256" key="1">
    <source>
        <dbReference type="ARBA" id="ARBA00004123"/>
    </source>
</evidence>
<protein>
    <recommendedName>
        <fullName evidence="6">Transcription initiation factor TFIID subunit 13</fullName>
    </recommendedName>
</protein>
<dbReference type="PANTHER" id="PTHR11380">
    <property type="entry name" value="TRANSCRIPTION INITIATION FACTOR TFIID/SUPT3-RELATED"/>
    <property type="match status" value="1"/>
</dbReference>
<dbReference type="GO" id="GO:0051123">
    <property type="term" value="P:RNA polymerase II preinitiation complex assembly"/>
    <property type="evidence" value="ECO:0007669"/>
    <property type="project" value="TreeGrafter"/>
</dbReference>
<evidence type="ECO:0000313" key="10">
    <source>
        <dbReference type="RefSeq" id="XP_033536128.1"/>
    </source>
</evidence>
<dbReference type="RefSeq" id="XP_033536128.1">
    <property type="nucleotide sequence ID" value="XM_033677005.1"/>
</dbReference>
<dbReference type="Pfam" id="PF02269">
    <property type="entry name" value="TFIID-18kDa"/>
    <property type="match status" value="1"/>
</dbReference>
<dbReference type="OrthoDB" id="10266074at2759"/>
<evidence type="ECO:0000256" key="6">
    <source>
        <dbReference type="ARBA" id="ARBA00040136"/>
    </source>
</evidence>
<reference evidence="10" key="2">
    <citation type="submission" date="2020-04" db="EMBL/GenBank/DDBJ databases">
        <authorList>
            <consortium name="NCBI Genome Project"/>
        </authorList>
    </citation>
    <scope>NUCLEOTIDE SEQUENCE</scope>
    <source>
        <strain evidence="10">CBS 781.70</strain>
    </source>
</reference>
<dbReference type="EMBL" id="ML975153">
    <property type="protein sequence ID" value="KAF1814497.1"/>
    <property type="molecule type" value="Genomic_DNA"/>
</dbReference>
<dbReference type="InterPro" id="IPR003195">
    <property type="entry name" value="TFIID_TAF13"/>
</dbReference>
<evidence type="ECO:0000256" key="5">
    <source>
        <dbReference type="ARBA" id="ARBA00038392"/>
    </source>
</evidence>
<dbReference type="GeneID" id="54417575"/>
<dbReference type="GO" id="GO:0005669">
    <property type="term" value="C:transcription factor TFIID complex"/>
    <property type="evidence" value="ECO:0007669"/>
    <property type="project" value="TreeGrafter"/>
</dbReference>
<evidence type="ECO:0000256" key="4">
    <source>
        <dbReference type="ARBA" id="ARBA00023242"/>
    </source>
</evidence>
<gene>
    <name evidence="8 10" type="ORF">P152DRAFT_413370</name>
</gene>
<keyword evidence="2" id="KW-0805">Transcription regulation</keyword>
<dbReference type="GO" id="GO:0046982">
    <property type="term" value="F:protein heterodimerization activity"/>
    <property type="evidence" value="ECO:0007669"/>
    <property type="project" value="InterPro"/>
</dbReference>
<comment type="subcellular location">
    <subcellularLocation>
        <location evidence="1">Nucleus</location>
    </subcellularLocation>
</comment>
<evidence type="ECO:0000256" key="7">
    <source>
        <dbReference type="SAM" id="MobiDB-lite"/>
    </source>
</evidence>
<comment type="similarity">
    <text evidence="5">Belongs to the TAF13 family.</text>
</comment>
<accession>A0A6G1G8U8</accession>
<dbReference type="PANTHER" id="PTHR11380:SF5">
    <property type="entry name" value="TRANSCRIPTION INITIATION FACTOR TFIID SUBUNIT 13"/>
    <property type="match status" value="1"/>
</dbReference>
<evidence type="ECO:0000256" key="2">
    <source>
        <dbReference type="ARBA" id="ARBA00023015"/>
    </source>
</evidence>
<dbReference type="AlphaFoldDB" id="A0A6G1G8U8"/>
<organism evidence="8">
    <name type="scientific">Eremomyces bilateralis CBS 781.70</name>
    <dbReference type="NCBI Taxonomy" id="1392243"/>
    <lineage>
        <taxon>Eukaryota</taxon>
        <taxon>Fungi</taxon>
        <taxon>Dikarya</taxon>
        <taxon>Ascomycota</taxon>
        <taxon>Pezizomycotina</taxon>
        <taxon>Dothideomycetes</taxon>
        <taxon>Dothideomycetes incertae sedis</taxon>
        <taxon>Eremomycetales</taxon>
        <taxon>Eremomycetaceae</taxon>
        <taxon>Eremomyces</taxon>
    </lineage>
</organism>
<reference evidence="10" key="3">
    <citation type="submission" date="2025-04" db="UniProtKB">
        <authorList>
            <consortium name="RefSeq"/>
        </authorList>
    </citation>
    <scope>IDENTIFICATION</scope>
    <source>
        <strain evidence="10">CBS 781.70</strain>
    </source>
</reference>